<sequence>MAKPWKSERHRLKRSQGLRNPSTCAVRPSLMIKPSGAANSGQSNGKTACLKPLNIVLYGKQNRSITLVDRLLPLLRQKANVRHGVLHFSVGELAAPGMHRAEDHTMFDGSQQLFIGFQERPKALKIGRWHFQGSGGRSLASTARSMAALTIPLVHGFPARTVWRIVLGVYGGQQRQANWSEKNAQRVQKVRPARPQREKGRGVPSGVR</sequence>
<dbReference type="EMBL" id="CZPZ01000023">
    <property type="protein sequence ID" value="CUS37231.1"/>
    <property type="molecule type" value="Genomic_DNA"/>
</dbReference>
<dbReference type="AlphaFoldDB" id="A0A0S4LJ22"/>
<protein>
    <submittedName>
        <fullName evidence="2">Uncharacterized protein</fullName>
    </submittedName>
</protein>
<organism evidence="2 3">
    <name type="scientific">Candidatus Nitrospira nitrificans</name>
    <dbReference type="NCBI Taxonomy" id="1742973"/>
    <lineage>
        <taxon>Bacteria</taxon>
        <taxon>Pseudomonadati</taxon>
        <taxon>Nitrospirota</taxon>
        <taxon>Nitrospiria</taxon>
        <taxon>Nitrospirales</taxon>
        <taxon>Nitrospiraceae</taxon>
        <taxon>Nitrospira</taxon>
    </lineage>
</organism>
<keyword evidence="3" id="KW-1185">Reference proteome</keyword>
<proteinExistence type="predicted"/>
<evidence type="ECO:0000313" key="2">
    <source>
        <dbReference type="EMBL" id="CUS37231.1"/>
    </source>
</evidence>
<gene>
    <name evidence="2" type="ORF">COMA2_30139</name>
</gene>
<feature type="region of interest" description="Disordered" evidence="1">
    <location>
        <begin position="180"/>
        <end position="208"/>
    </location>
</feature>
<name>A0A0S4LJ22_9BACT</name>
<reference evidence="3" key="1">
    <citation type="submission" date="2015-10" db="EMBL/GenBank/DDBJ databases">
        <authorList>
            <person name="Luecker S."/>
            <person name="Luecker S."/>
        </authorList>
    </citation>
    <scope>NUCLEOTIDE SEQUENCE [LARGE SCALE GENOMIC DNA]</scope>
</reference>
<evidence type="ECO:0000313" key="3">
    <source>
        <dbReference type="Proteomes" id="UP000198736"/>
    </source>
</evidence>
<dbReference type="Proteomes" id="UP000198736">
    <property type="component" value="Unassembled WGS sequence"/>
</dbReference>
<accession>A0A0S4LJ22</accession>
<evidence type="ECO:0000256" key="1">
    <source>
        <dbReference type="SAM" id="MobiDB-lite"/>
    </source>
</evidence>
<feature type="region of interest" description="Disordered" evidence="1">
    <location>
        <begin position="1"/>
        <end position="23"/>
    </location>
</feature>
<dbReference type="STRING" id="1742973.COMA2_30139"/>